<dbReference type="OrthoDB" id="5243635at2"/>
<dbReference type="GO" id="GO:0016747">
    <property type="term" value="F:acyltransferase activity, transferring groups other than amino-acyl groups"/>
    <property type="evidence" value="ECO:0007669"/>
    <property type="project" value="InterPro"/>
</dbReference>
<dbReference type="Proteomes" id="UP000198520">
    <property type="component" value="Unassembled WGS sequence"/>
</dbReference>
<evidence type="ECO:0000256" key="2">
    <source>
        <dbReference type="ARBA" id="ARBA00023315"/>
    </source>
</evidence>
<keyword evidence="4" id="KW-0689">Ribosomal protein</keyword>
<evidence type="ECO:0000259" key="3">
    <source>
        <dbReference type="PROSITE" id="PS51186"/>
    </source>
</evidence>
<dbReference type="EMBL" id="FONZ01000005">
    <property type="protein sequence ID" value="SFF33580.1"/>
    <property type="molecule type" value="Genomic_DNA"/>
</dbReference>
<dbReference type="Gene3D" id="3.40.630.30">
    <property type="match status" value="1"/>
</dbReference>
<keyword evidence="5" id="KW-1185">Reference proteome</keyword>
<dbReference type="STRING" id="285351.SAMN04488035_2546"/>
<dbReference type="SUPFAM" id="SSF55729">
    <property type="entry name" value="Acyl-CoA N-acyltransferases (Nat)"/>
    <property type="match status" value="1"/>
</dbReference>
<evidence type="ECO:0000256" key="1">
    <source>
        <dbReference type="ARBA" id="ARBA00022679"/>
    </source>
</evidence>
<dbReference type="InterPro" id="IPR000182">
    <property type="entry name" value="GNAT_dom"/>
</dbReference>
<evidence type="ECO:0000313" key="5">
    <source>
        <dbReference type="Proteomes" id="UP000198520"/>
    </source>
</evidence>
<reference evidence="5" key="1">
    <citation type="submission" date="2016-10" db="EMBL/GenBank/DDBJ databases">
        <authorList>
            <person name="Varghese N."/>
            <person name="Submissions S."/>
        </authorList>
    </citation>
    <scope>NUCLEOTIDE SEQUENCE [LARGE SCALE GENOMIC DNA]</scope>
    <source>
        <strain evidence="5">DSM 19083</strain>
    </source>
</reference>
<keyword evidence="1" id="KW-0808">Transferase</keyword>
<gene>
    <name evidence="4" type="ORF">SAMN04488035_2546</name>
</gene>
<proteinExistence type="predicted"/>
<accession>A0A1I2HW18</accession>
<dbReference type="GO" id="GO:0005840">
    <property type="term" value="C:ribosome"/>
    <property type="evidence" value="ECO:0007669"/>
    <property type="project" value="UniProtKB-KW"/>
</dbReference>
<evidence type="ECO:0000313" key="4">
    <source>
        <dbReference type="EMBL" id="SFF33580.1"/>
    </source>
</evidence>
<keyword evidence="4" id="KW-0687">Ribonucleoprotein</keyword>
<feature type="domain" description="N-acetyltransferase" evidence="3">
    <location>
        <begin position="15"/>
        <end position="172"/>
    </location>
</feature>
<dbReference type="RefSeq" id="WP_093379454.1">
    <property type="nucleotide sequence ID" value="NZ_BNAN01000001.1"/>
</dbReference>
<dbReference type="PROSITE" id="PS51186">
    <property type="entry name" value="GNAT"/>
    <property type="match status" value="1"/>
</dbReference>
<dbReference type="InterPro" id="IPR016181">
    <property type="entry name" value="Acyl_CoA_acyltransferase"/>
</dbReference>
<keyword evidence="2" id="KW-0012">Acyltransferase</keyword>
<protein>
    <submittedName>
        <fullName evidence="4">Ribosomal protein S18 acetylase RimI</fullName>
    </submittedName>
</protein>
<sequence>MPNDAAPAAPARARVAVRRGTPDDVPALAAVHVQAWRETYPGILSDELLANLRVADHERLWRKILTGEWADGVVVGLLDGVVSGFAFAYPGQDPDAPRDLELNMIYALERAKGTGLGQAMLDAAIGDRPALVWVAINNPRARAFYARNGFEPDGASKIIEHWDNVHDIRLVR</sequence>
<dbReference type="Pfam" id="PF00583">
    <property type="entry name" value="Acetyltransf_1"/>
    <property type="match status" value="1"/>
</dbReference>
<organism evidence="4 5">
    <name type="scientific">Flavimobilis marinus</name>
    <dbReference type="NCBI Taxonomy" id="285351"/>
    <lineage>
        <taxon>Bacteria</taxon>
        <taxon>Bacillati</taxon>
        <taxon>Actinomycetota</taxon>
        <taxon>Actinomycetes</taxon>
        <taxon>Micrococcales</taxon>
        <taxon>Jonesiaceae</taxon>
        <taxon>Flavimobilis</taxon>
    </lineage>
</organism>
<dbReference type="AlphaFoldDB" id="A0A1I2HW18"/>
<dbReference type="InterPro" id="IPR050832">
    <property type="entry name" value="Bact_Acetyltransf"/>
</dbReference>
<dbReference type="PANTHER" id="PTHR43877">
    <property type="entry name" value="AMINOALKYLPHOSPHONATE N-ACETYLTRANSFERASE-RELATED-RELATED"/>
    <property type="match status" value="1"/>
</dbReference>
<name>A0A1I2HW18_9MICO</name>